<dbReference type="GO" id="GO:0016788">
    <property type="term" value="F:hydrolase activity, acting on ester bonds"/>
    <property type="evidence" value="ECO:0007669"/>
    <property type="project" value="UniProtKB-ARBA"/>
</dbReference>
<keyword evidence="4" id="KW-1185">Reference proteome</keyword>
<evidence type="ECO:0000259" key="2">
    <source>
        <dbReference type="Pfam" id="PF16227"/>
    </source>
</evidence>
<feature type="signal peptide" evidence="1">
    <location>
        <begin position="1"/>
        <end position="21"/>
    </location>
</feature>
<dbReference type="Pfam" id="PF16227">
    <property type="entry name" value="DUF4886"/>
    <property type="match status" value="1"/>
</dbReference>
<sequence length="302" mass="34353">MTGKLTLSILAAATLTFGAAAKEVKLLTIGNSFADSAFKFLPKVAESAGDKVIMDRANIGGCPLDKHWKLVEKSEQDPAVKPYYRKYTLRDKLEAQKWDFVTIQQASHLSWKPESYMPYAKNLQEYVKKYAPQAELVIQQTWAYRFDDNRLKSWKMSQREMFDKLVDAYDQAAAGLGIRLIPTGEAVQLARETQPVKYVEYDREALKSLKYPDPLPSEAGSFAVGMSWGSRKNKATGENERYIYNDPAHLNDRGRYLQACVWYGFFFDKPTSEIKFVPEGITEEDAAFLRATAQKVLDARKK</sequence>
<comment type="caution">
    <text evidence="3">The sequence shown here is derived from an EMBL/GenBank/DDBJ whole genome shotgun (WGS) entry which is preliminary data.</text>
</comment>
<dbReference type="Proteomes" id="UP000435649">
    <property type="component" value="Unassembled WGS sequence"/>
</dbReference>
<dbReference type="EMBL" id="VUNS01000017">
    <property type="protein sequence ID" value="MST98310.1"/>
    <property type="molecule type" value="Genomic_DNA"/>
</dbReference>
<feature type="domain" description="DUF4886" evidence="2">
    <location>
        <begin position="25"/>
        <end position="194"/>
    </location>
</feature>
<protein>
    <submittedName>
        <fullName evidence="3">DUF4886 domain-containing protein</fullName>
    </submittedName>
</protein>
<proteinExistence type="predicted"/>
<reference evidence="3 4" key="1">
    <citation type="submission" date="2019-08" db="EMBL/GenBank/DDBJ databases">
        <title>In-depth cultivation of the pig gut microbiome towards novel bacterial diversity and tailored functional studies.</title>
        <authorList>
            <person name="Wylensek D."/>
            <person name="Hitch T.C.A."/>
            <person name="Clavel T."/>
        </authorList>
    </citation>
    <scope>NUCLEOTIDE SEQUENCE [LARGE SCALE GENOMIC DNA]</scope>
    <source>
        <strain evidence="3 4">BBE-744-WT-12</strain>
    </source>
</reference>
<evidence type="ECO:0000313" key="3">
    <source>
        <dbReference type="EMBL" id="MST98310.1"/>
    </source>
</evidence>
<dbReference type="InterPro" id="IPR032616">
    <property type="entry name" value="DUF4886"/>
</dbReference>
<keyword evidence="1" id="KW-0732">Signal</keyword>
<feature type="chain" id="PRO_5032703264" evidence="1">
    <location>
        <begin position="22"/>
        <end position="302"/>
    </location>
</feature>
<name>A0A844G3H5_9BACT</name>
<evidence type="ECO:0000256" key="1">
    <source>
        <dbReference type="SAM" id="SignalP"/>
    </source>
</evidence>
<dbReference type="SUPFAM" id="SSF52266">
    <property type="entry name" value="SGNH hydrolase"/>
    <property type="match status" value="1"/>
</dbReference>
<dbReference type="Gene3D" id="3.40.50.1110">
    <property type="entry name" value="SGNH hydrolase"/>
    <property type="match status" value="1"/>
</dbReference>
<dbReference type="RefSeq" id="WP_154419361.1">
    <property type="nucleotide sequence ID" value="NZ_VUNS01000017.1"/>
</dbReference>
<accession>A0A844G3H5</accession>
<evidence type="ECO:0000313" key="4">
    <source>
        <dbReference type="Proteomes" id="UP000435649"/>
    </source>
</evidence>
<organism evidence="3 4">
    <name type="scientific">Victivallis lenta</name>
    <dbReference type="NCBI Taxonomy" id="2606640"/>
    <lineage>
        <taxon>Bacteria</taxon>
        <taxon>Pseudomonadati</taxon>
        <taxon>Lentisphaerota</taxon>
        <taxon>Lentisphaeria</taxon>
        <taxon>Victivallales</taxon>
        <taxon>Victivallaceae</taxon>
        <taxon>Victivallis</taxon>
    </lineage>
</organism>
<dbReference type="InterPro" id="IPR036514">
    <property type="entry name" value="SGNH_hydro_sf"/>
</dbReference>
<gene>
    <name evidence="3" type="ORF">FYJ85_14805</name>
</gene>
<dbReference type="AlphaFoldDB" id="A0A844G3H5"/>